<organism evidence="1 2">
    <name type="scientific">Trifolium pratense</name>
    <name type="common">Red clover</name>
    <dbReference type="NCBI Taxonomy" id="57577"/>
    <lineage>
        <taxon>Eukaryota</taxon>
        <taxon>Viridiplantae</taxon>
        <taxon>Streptophyta</taxon>
        <taxon>Embryophyta</taxon>
        <taxon>Tracheophyta</taxon>
        <taxon>Spermatophyta</taxon>
        <taxon>Magnoliopsida</taxon>
        <taxon>eudicotyledons</taxon>
        <taxon>Gunneridae</taxon>
        <taxon>Pentapetalae</taxon>
        <taxon>rosids</taxon>
        <taxon>fabids</taxon>
        <taxon>Fabales</taxon>
        <taxon>Fabaceae</taxon>
        <taxon>Papilionoideae</taxon>
        <taxon>50 kb inversion clade</taxon>
        <taxon>NPAAA clade</taxon>
        <taxon>Hologalegina</taxon>
        <taxon>IRL clade</taxon>
        <taxon>Trifolieae</taxon>
        <taxon>Trifolium</taxon>
    </lineage>
</organism>
<reference evidence="1" key="1">
    <citation type="submission" date="2023-10" db="EMBL/GenBank/DDBJ databases">
        <authorList>
            <person name="Rodriguez Cubillos JULIANA M."/>
            <person name="De Vega J."/>
        </authorList>
    </citation>
    <scope>NUCLEOTIDE SEQUENCE</scope>
</reference>
<sequence length="386" mass="44287">MYNSLFLLLQIINHKYEIHYQDKNIVNQMADMQGTSILVPSVQELVKQAITKVPERYVHPNQDPIVVSNTTSLPQVPVIDLSKLLSDDATEIDKLDQACREWGFFQLINHGVDSSLVDNMKIGVEQFFNIPLEEKKKFWQTPNNMQGFGQLFVVSDEQKLEWQDMFYINTFPLESRHPHLIPSLTKPFRDHLETYCLELKKLAVTIIGRMEKALKIKSNELVELFEDVCQGMRLNYYPPCPQPEHVIGVNAHSDMGALTILLQANEIEGLQIRKDGEWIPVQPLPNAFVINIGDMLEIFTNGIYRSIEHRGTVNSKKERISIATFHRLPMSTIISPTPTLITAERPPLFKTISVADYINRYLSRKLDGKSNLDNVRINKEEVDLCS</sequence>
<keyword evidence="2" id="KW-1185">Reference proteome</keyword>
<gene>
    <name evidence="1" type="ORF">MILVUS5_LOCUS16640</name>
</gene>
<name>A0ACB0JT29_TRIPR</name>
<evidence type="ECO:0000313" key="2">
    <source>
        <dbReference type="Proteomes" id="UP001177021"/>
    </source>
</evidence>
<comment type="caution">
    <text evidence="1">The sequence shown here is derived from an EMBL/GenBank/DDBJ whole genome shotgun (WGS) entry which is preliminary data.</text>
</comment>
<dbReference type="EMBL" id="CASHSV030000109">
    <property type="protein sequence ID" value="CAJ2648262.1"/>
    <property type="molecule type" value="Genomic_DNA"/>
</dbReference>
<proteinExistence type="predicted"/>
<evidence type="ECO:0000313" key="1">
    <source>
        <dbReference type="EMBL" id="CAJ2648262.1"/>
    </source>
</evidence>
<dbReference type="Proteomes" id="UP001177021">
    <property type="component" value="Unassembled WGS sequence"/>
</dbReference>
<protein>
    <submittedName>
        <fullName evidence="1">Uncharacterized protein</fullName>
    </submittedName>
</protein>
<accession>A0ACB0JT29</accession>